<organism evidence="2">
    <name type="scientific">viral metagenome</name>
    <dbReference type="NCBI Taxonomy" id="1070528"/>
    <lineage>
        <taxon>unclassified sequences</taxon>
        <taxon>metagenomes</taxon>
        <taxon>organismal metagenomes</taxon>
    </lineage>
</organism>
<dbReference type="Pfam" id="PF13385">
    <property type="entry name" value="Laminin_G_3"/>
    <property type="match status" value="1"/>
</dbReference>
<sequence>MGDHNLKIKLMDSYGDGWNGTVMVIDTDTDPENGTVGSSLTLDSSDSSDKEIDYNLPTGSYHIYVKTVGDYPDEVSFQLFANAIWSPKYTIDNNPYKDVNTILVDTGAVVPPFMDPIHNLKIKLTGLPGVSDYGWDDVIRVFDFNNGSGNDMDDYTHQTGSILTEDSKTYIIYNLPTGNYNIDFVPDGYYPEEVSFQLFANDNASPVYNINNNPYSNAYNSKLEINDNLTIVGVFLDVLTYNLKIKLMNSYGDGWGGAVMVVDADTDPENENGIVDSSLTLESGSQTQILYNLPNGSYNIYFLNTGENPKEVSFQLFANDNWSPEYTITTNPYKDVNALSVDNGAVVSSFMVPIHNLKIKLMDSDGDGWNGAIMVIDTDTDSTVNNHEITFDDGDEKEIYYNLPTGSYNIYFSDGGYFPGEISFQLFANNSVSPEYNITNNPYKDGNAQLVVDGELVVSSFMDPMSPPPATLSYYWDLRNLNTTGQPTTVVDSIGNVEGTLRKSNLGDLPECTETGIVFETSADETEGGYIELGTDNNNTNIVIDGSTTIEAVVMFNGFNFYQRYFACEQTVNGAKEGIIIYTEDRLAEINLVIWKDNLSQSHTAYNIPLNKRLHIVASIGDNGSNRLYINGVEVADGDEYIPNSMNNPKCSIGSNPQGTSDSHEYFKGEVSFLKIYNGAMTQEEVTMAYQQTTITESISAKLGNIDIDNTIKSTIETYAGDIATASDRAAINSKLKTITENLNDIADGGNKTKIVHAMLKLALNNSKSDTSNDNPLNLKISLLRDSMGYDQWPSTGDVYLKDVNGFYNLTSNTQLYIPLDEIGDYVKYWFRYNGKIYHYMVKKISEDENHISTYQTSTFNEAYTDESSVPPVPSDDSYGHPGYQHYDGGKLNIEDSLFILYGGSGSGGSGSGGSGSGGSGDPYIHPLIGPVYKLPDAPGNCRFISTKEDLNNRFLVDMSIEKLTFDEQKDLLKQHLQYNRTVLEKRKITIDGYYFRNFYISNKNNYLIVNLEDRTLKAADGEITLDHLYKKGGVATYKNFEINVVKPTKDTYKKIANYDKTLVVYTVKVKTYNEVYGNVEIELFSLVNKQIRNSIQIYTENPITVDNSVGAYLMPQHTNNIYIDEIGSNKLLEDVKPYNEKDYNVINEQHVSKSEVINKKLLIQK</sequence>
<name>A0A6C0J7G7_9ZZZZ</name>
<feature type="region of interest" description="Disordered" evidence="1">
    <location>
        <begin position="29"/>
        <end position="48"/>
    </location>
</feature>
<evidence type="ECO:0008006" key="3">
    <source>
        <dbReference type="Google" id="ProtNLM"/>
    </source>
</evidence>
<reference evidence="2" key="1">
    <citation type="journal article" date="2020" name="Nature">
        <title>Giant virus diversity and host interactions through global metagenomics.</title>
        <authorList>
            <person name="Schulz F."/>
            <person name="Roux S."/>
            <person name="Paez-Espino D."/>
            <person name="Jungbluth S."/>
            <person name="Walsh D.A."/>
            <person name="Denef V.J."/>
            <person name="McMahon K.D."/>
            <person name="Konstantinidis K.T."/>
            <person name="Eloe-Fadrosh E.A."/>
            <person name="Kyrpides N.C."/>
            <person name="Woyke T."/>
        </authorList>
    </citation>
    <scope>NUCLEOTIDE SEQUENCE</scope>
    <source>
        <strain evidence="2">GVMAG-M-3300025874-2</strain>
    </source>
</reference>
<dbReference type="AlphaFoldDB" id="A0A6C0J7G7"/>
<dbReference type="Gene3D" id="2.60.120.200">
    <property type="match status" value="1"/>
</dbReference>
<evidence type="ECO:0000256" key="1">
    <source>
        <dbReference type="SAM" id="MobiDB-lite"/>
    </source>
</evidence>
<protein>
    <recommendedName>
        <fullName evidence="3">LamG-like jellyroll fold domain-containing protein</fullName>
    </recommendedName>
</protein>
<evidence type="ECO:0000313" key="2">
    <source>
        <dbReference type="EMBL" id="QHU01599.1"/>
    </source>
</evidence>
<proteinExistence type="predicted"/>
<dbReference type="EMBL" id="MN740346">
    <property type="protein sequence ID" value="QHU01599.1"/>
    <property type="molecule type" value="Genomic_DNA"/>
</dbReference>
<accession>A0A6C0J7G7</accession>
<dbReference type="InterPro" id="IPR013320">
    <property type="entry name" value="ConA-like_dom_sf"/>
</dbReference>
<dbReference type="SUPFAM" id="SSF49899">
    <property type="entry name" value="Concanavalin A-like lectins/glucanases"/>
    <property type="match status" value="1"/>
</dbReference>